<evidence type="ECO:0000256" key="3">
    <source>
        <dbReference type="ARBA" id="ARBA00022982"/>
    </source>
</evidence>
<dbReference type="InterPro" id="IPR011900">
    <property type="entry name" value="GRX_bact"/>
</dbReference>
<dbReference type="InterPro" id="IPR036249">
    <property type="entry name" value="Thioredoxin-like_sf"/>
</dbReference>
<keyword evidence="9" id="KW-1185">Reference proteome</keyword>
<dbReference type="Proteomes" id="UP000245539">
    <property type="component" value="Unassembled WGS sequence"/>
</dbReference>
<dbReference type="NCBIfam" id="TIGR02181">
    <property type="entry name" value="GRX_bact"/>
    <property type="match status" value="1"/>
</dbReference>
<dbReference type="PROSITE" id="PS00195">
    <property type="entry name" value="GLUTAREDOXIN_1"/>
    <property type="match status" value="1"/>
</dbReference>
<dbReference type="OrthoDB" id="9814618at2"/>
<evidence type="ECO:0000256" key="2">
    <source>
        <dbReference type="ARBA" id="ARBA00022448"/>
    </source>
</evidence>
<proteinExistence type="inferred from homology"/>
<dbReference type="GO" id="GO:0045454">
    <property type="term" value="P:cell redox homeostasis"/>
    <property type="evidence" value="ECO:0007669"/>
    <property type="project" value="InterPro"/>
</dbReference>
<organism evidence="8 9">
    <name type="scientific">Leucothrix pacifica</name>
    <dbReference type="NCBI Taxonomy" id="1247513"/>
    <lineage>
        <taxon>Bacteria</taxon>
        <taxon>Pseudomonadati</taxon>
        <taxon>Pseudomonadota</taxon>
        <taxon>Gammaproteobacteria</taxon>
        <taxon>Thiotrichales</taxon>
        <taxon>Thiotrichaceae</taxon>
        <taxon>Leucothrix</taxon>
    </lineage>
</organism>
<keyword evidence="4" id="KW-1015">Disulfide bond</keyword>
<evidence type="ECO:0000256" key="5">
    <source>
        <dbReference type="ARBA" id="ARBA00023284"/>
    </source>
</evidence>
<dbReference type="GO" id="GO:0005737">
    <property type="term" value="C:cytoplasm"/>
    <property type="evidence" value="ECO:0007669"/>
    <property type="project" value="TreeGrafter"/>
</dbReference>
<evidence type="ECO:0000256" key="4">
    <source>
        <dbReference type="ARBA" id="ARBA00023157"/>
    </source>
</evidence>
<comment type="similarity">
    <text evidence="1 6">Belongs to the glutaredoxin family.</text>
</comment>
<dbReference type="EMBL" id="QGKM01000006">
    <property type="protein sequence ID" value="PWR00003.1"/>
    <property type="molecule type" value="Genomic_DNA"/>
</dbReference>
<keyword evidence="3 6" id="KW-0249">Electron transport</keyword>
<dbReference type="InterPro" id="IPR002109">
    <property type="entry name" value="Glutaredoxin"/>
</dbReference>
<dbReference type="Gene3D" id="3.40.30.10">
    <property type="entry name" value="Glutaredoxin"/>
    <property type="match status" value="1"/>
</dbReference>
<dbReference type="InterPro" id="IPR014025">
    <property type="entry name" value="Glutaredoxin_subgr"/>
</dbReference>
<dbReference type="InterPro" id="IPR011767">
    <property type="entry name" value="GLR_AS"/>
</dbReference>
<evidence type="ECO:0000313" key="8">
    <source>
        <dbReference type="EMBL" id="PWR00003.1"/>
    </source>
</evidence>
<sequence length="87" mass="9869">MSAKVVMYTTRFCPYCMRARSMLKNKGIEFEDIAVGNDPALWQKMQTLSGRDTVPQIFINDQAVGGYDDIALLERQGKLDPLLNIEQ</sequence>
<dbReference type="PANTHER" id="PTHR45694:SF18">
    <property type="entry name" value="GLUTAREDOXIN-1-RELATED"/>
    <property type="match status" value="1"/>
</dbReference>
<protein>
    <recommendedName>
        <fullName evidence="6">Glutaredoxin</fullName>
    </recommendedName>
</protein>
<comment type="function">
    <text evidence="6">Has a glutathione-disulfide oxidoreductase activity in the presence of NADPH and glutathione reductase. Reduces low molecular weight disulfides and proteins.</text>
</comment>
<name>A0A317CUK0_9GAMM</name>
<dbReference type="GO" id="GO:0034599">
    <property type="term" value="P:cellular response to oxidative stress"/>
    <property type="evidence" value="ECO:0007669"/>
    <property type="project" value="TreeGrafter"/>
</dbReference>
<accession>A0A317CUK0</accession>
<evidence type="ECO:0000259" key="7">
    <source>
        <dbReference type="Pfam" id="PF00462"/>
    </source>
</evidence>
<dbReference type="GO" id="GO:0015038">
    <property type="term" value="F:glutathione disulfide oxidoreductase activity"/>
    <property type="evidence" value="ECO:0007669"/>
    <property type="project" value="UniProtKB-UniRule"/>
</dbReference>
<feature type="domain" description="Glutaredoxin" evidence="7">
    <location>
        <begin position="5"/>
        <end position="63"/>
    </location>
</feature>
<dbReference type="Pfam" id="PF00462">
    <property type="entry name" value="Glutaredoxin"/>
    <property type="match status" value="1"/>
</dbReference>
<dbReference type="SUPFAM" id="SSF52833">
    <property type="entry name" value="Thioredoxin-like"/>
    <property type="match status" value="1"/>
</dbReference>
<comment type="caution">
    <text evidence="8">The sequence shown here is derived from an EMBL/GenBank/DDBJ whole genome shotgun (WGS) entry which is preliminary data.</text>
</comment>
<dbReference type="PROSITE" id="PS51354">
    <property type="entry name" value="GLUTAREDOXIN_2"/>
    <property type="match status" value="1"/>
</dbReference>
<reference evidence="8 9" key="1">
    <citation type="submission" date="2018-05" db="EMBL/GenBank/DDBJ databases">
        <title>Leucothrix arctica sp. nov., isolated from Arctic seawater.</title>
        <authorList>
            <person name="Choi A."/>
            <person name="Baek K."/>
        </authorList>
    </citation>
    <scope>NUCLEOTIDE SEQUENCE [LARGE SCALE GENOMIC DNA]</scope>
    <source>
        <strain evidence="8 9">JCM 18388</strain>
    </source>
</reference>
<keyword evidence="2 6" id="KW-0813">Transport</keyword>
<dbReference type="PANTHER" id="PTHR45694">
    <property type="entry name" value="GLUTAREDOXIN 2"/>
    <property type="match status" value="1"/>
</dbReference>
<gene>
    <name evidence="8" type="primary">grxC</name>
    <name evidence="8" type="ORF">DKW60_04145</name>
</gene>
<dbReference type="RefSeq" id="WP_109836403.1">
    <property type="nucleotide sequence ID" value="NZ_QGKM01000006.1"/>
</dbReference>
<dbReference type="AlphaFoldDB" id="A0A317CUK0"/>
<evidence type="ECO:0000256" key="6">
    <source>
        <dbReference type="RuleBase" id="RU364065"/>
    </source>
</evidence>
<dbReference type="PRINTS" id="PR00160">
    <property type="entry name" value="GLUTAREDOXIN"/>
</dbReference>
<evidence type="ECO:0000256" key="1">
    <source>
        <dbReference type="ARBA" id="ARBA00007787"/>
    </source>
</evidence>
<keyword evidence="5 6" id="KW-0676">Redox-active center</keyword>
<keyword evidence="6" id="KW-0963">Cytoplasm</keyword>
<evidence type="ECO:0000313" key="9">
    <source>
        <dbReference type="Proteomes" id="UP000245539"/>
    </source>
</evidence>
<dbReference type="CDD" id="cd03418">
    <property type="entry name" value="GRX_GRXb_1_3_like"/>
    <property type="match status" value="1"/>
</dbReference>